<dbReference type="SUPFAM" id="SSF52540">
    <property type="entry name" value="P-loop containing nucleoside triphosphate hydrolases"/>
    <property type="match status" value="1"/>
</dbReference>
<comment type="caution">
    <text evidence="7">The sequence shown here is derived from an EMBL/GenBank/DDBJ whole genome shotgun (WGS) entry which is preliminary data.</text>
</comment>
<dbReference type="SUPFAM" id="SSF46894">
    <property type="entry name" value="C-terminal effector domain of the bipartite response regulators"/>
    <property type="match status" value="1"/>
</dbReference>
<dbReference type="SMART" id="SM01043">
    <property type="entry name" value="BTAD"/>
    <property type="match status" value="1"/>
</dbReference>
<dbReference type="RefSeq" id="WP_277191586.1">
    <property type="nucleotide sequence ID" value="NZ_JAROAV010000023.1"/>
</dbReference>
<dbReference type="InterPro" id="IPR011990">
    <property type="entry name" value="TPR-like_helical_dom_sf"/>
</dbReference>
<organism evidence="7 8">
    <name type="scientific">Luteipulveratus flavus</name>
    <dbReference type="NCBI Taxonomy" id="3031728"/>
    <lineage>
        <taxon>Bacteria</taxon>
        <taxon>Bacillati</taxon>
        <taxon>Actinomycetota</taxon>
        <taxon>Actinomycetes</taxon>
        <taxon>Micrococcales</taxon>
        <taxon>Dermacoccaceae</taxon>
        <taxon>Luteipulveratus</taxon>
    </lineage>
</organism>
<dbReference type="InterPro" id="IPR036388">
    <property type="entry name" value="WH-like_DNA-bd_sf"/>
</dbReference>
<evidence type="ECO:0000313" key="8">
    <source>
        <dbReference type="Proteomes" id="UP001528912"/>
    </source>
</evidence>
<dbReference type="PROSITE" id="PS51755">
    <property type="entry name" value="OMPR_PHOB"/>
    <property type="match status" value="1"/>
</dbReference>
<dbReference type="InterPro" id="IPR001867">
    <property type="entry name" value="OmpR/PhoB-type_DNA-bd"/>
</dbReference>
<dbReference type="PANTHER" id="PTHR35807">
    <property type="entry name" value="TRANSCRIPTIONAL REGULATOR REDD-RELATED"/>
    <property type="match status" value="1"/>
</dbReference>
<keyword evidence="8" id="KW-1185">Reference proteome</keyword>
<evidence type="ECO:0000259" key="6">
    <source>
        <dbReference type="PROSITE" id="PS51755"/>
    </source>
</evidence>
<protein>
    <submittedName>
        <fullName evidence="7">BTAD domain-containing putative transcriptional regulator</fullName>
    </submittedName>
</protein>
<dbReference type="InterPro" id="IPR051677">
    <property type="entry name" value="AfsR-DnrI-RedD_regulator"/>
</dbReference>
<evidence type="ECO:0000256" key="2">
    <source>
        <dbReference type="ARBA" id="ARBA00023015"/>
    </source>
</evidence>
<dbReference type="Gene3D" id="1.25.40.10">
    <property type="entry name" value="Tetratricopeptide repeat domain"/>
    <property type="match status" value="2"/>
</dbReference>
<sequence>MLARLVLADGRVVPADALVDALWDDPPPTARQQLYNAVAQLRRALADASDALVRRGPGYALSLHGHRVDLHDFRSAVATARAGGRGAERHLRDGLALWRGRPLEGVPDHLAEPIRRPLEQEQTDARELLCRLTLESGNPEDALAQAGELVGACPFQESAHELRLRALAATGRRTQALQEYLAFRNRLVDELGVDPGAALQALHADLLDGTTGDVGRSTSLVPVPQQLPPATAALVGRDKLIAGIADRIDEAAGSPAAATPLVLFTGPGGVGKTSVAIAAARRVGSGFADGVLFAELRAGSGRPTDPYDVHGRFLRALGHAVEDVPDDRDERLASYRSALADRSVLVVLDDAGTEAQVRALLPPSPASAVIVTSRARLAGLEVTARVRVPTLEPDASEELLGLLSPHRSPALVRLAELCGHLPLALRVAGSRLAVDEHLSVDDLISRLTRERARLEELTAGDLDVRATIAISHEAVRPQVQHLFRCLGAVDYESWPDWVADLVVTNGASLGELVDVHLVEDLGLDAAGQRRFRMHDLVRDFARSLASEAPAPVAQAQWCVLLDTWHDRAEAAVGDLTGSAGPTSSDGLEASDWLETERANLCAAVDQAAAAGLPDLCGRLALTICEFFMTRGYDDDRERALRAALGSVGTGSHPELRSDLLRALFATLAQQGRLDELDEVAEANLATTSDLPASDRAVRAIFQSAWLAETTYALPRAARLYERAADLARSIGSAEGVASAQGNLGSVHLRAGDWDVALPLLVEGVQHERAGDRPRHLAIRLALLGECRLWLGDAHAARAHFDEARDITWTISDQVGEALCQIHLATVHLHLGELADAIRLLQPARAAAMEHTGFQGDLLAWETSVDLSIIQRRWDHAEREIAQVLDGMQGDPHRGIELARFAARSAVVQDALNRPREAATQRECCVRHLRALDLPARCLRLPPQMAGVAASLD</sequence>
<name>A0ABT6C4P3_9MICO</name>
<dbReference type="SUPFAM" id="SSF48452">
    <property type="entry name" value="TPR-like"/>
    <property type="match status" value="2"/>
</dbReference>
<evidence type="ECO:0000256" key="5">
    <source>
        <dbReference type="PROSITE-ProRule" id="PRU01091"/>
    </source>
</evidence>
<gene>
    <name evidence="7" type="ORF">P4R38_06340</name>
</gene>
<proteinExistence type="inferred from homology"/>
<keyword evidence="2" id="KW-0805">Transcription regulation</keyword>
<evidence type="ECO:0000313" key="7">
    <source>
        <dbReference type="EMBL" id="MDF8263857.1"/>
    </source>
</evidence>
<dbReference type="InterPro" id="IPR027417">
    <property type="entry name" value="P-loop_NTPase"/>
</dbReference>
<evidence type="ECO:0000256" key="1">
    <source>
        <dbReference type="ARBA" id="ARBA00005820"/>
    </source>
</evidence>
<dbReference type="PRINTS" id="PR00364">
    <property type="entry name" value="DISEASERSIST"/>
</dbReference>
<keyword evidence="3 5" id="KW-0238">DNA-binding</keyword>
<dbReference type="Gene3D" id="1.10.10.10">
    <property type="entry name" value="Winged helix-like DNA-binding domain superfamily/Winged helix DNA-binding domain"/>
    <property type="match status" value="1"/>
</dbReference>
<dbReference type="Pfam" id="PF03704">
    <property type="entry name" value="BTAD"/>
    <property type="match status" value="1"/>
</dbReference>
<dbReference type="Proteomes" id="UP001528912">
    <property type="component" value="Unassembled WGS sequence"/>
</dbReference>
<dbReference type="CDD" id="cd15831">
    <property type="entry name" value="BTAD"/>
    <property type="match status" value="1"/>
</dbReference>
<feature type="domain" description="OmpR/PhoB-type" evidence="6">
    <location>
        <begin position="1"/>
        <end position="63"/>
    </location>
</feature>
<dbReference type="Gene3D" id="3.40.50.300">
    <property type="entry name" value="P-loop containing nucleotide triphosphate hydrolases"/>
    <property type="match status" value="1"/>
</dbReference>
<evidence type="ECO:0000256" key="4">
    <source>
        <dbReference type="ARBA" id="ARBA00023163"/>
    </source>
</evidence>
<dbReference type="PANTHER" id="PTHR35807:SF1">
    <property type="entry name" value="TRANSCRIPTIONAL REGULATOR REDD"/>
    <property type="match status" value="1"/>
</dbReference>
<dbReference type="EMBL" id="JAROAV010000023">
    <property type="protein sequence ID" value="MDF8263857.1"/>
    <property type="molecule type" value="Genomic_DNA"/>
</dbReference>
<comment type="similarity">
    <text evidence="1">Belongs to the AfsR/DnrI/RedD regulatory family.</text>
</comment>
<dbReference type="Pfam" id="PF00486">
    <property type="entry name" value="Trans_reg_C"/>
    <property type="match status" value="1"/>
</dbReference>
<dbReference type="InterPro" id="IPR016032">
    <property type="entry name" value="Sig_transdc_resp-reg_C-effctor"/>
</dbReference>
<dbReference type="InterPro" id="IPR005158">
    <property type="entry name" value="BTAD"/>
</dbReference>
<keyword evidence="4" id="KW-0804">Transcription</keyword>
<accession>A0ABT6C4P3</accession>
<feature type="DNA-binding region" description="OmpR/PhoB-type" evidence="5">
    <location>
        <begin position="1"/>
        <end position="63"/>
    </location>
</feature>
<reference evidence="7 8" key="1">
    <citation type="submission" date="2023-03" db="EMBL/GenBank/DDBJ databases">
        <title>YIM 133296 draft genome.</title>
        <authorList>
            <person name="Xiong L."/>
        </authorList>
    </citation>
    <scope>NUCLEOTIDE SEQUENCE [LARGE SCALE GENOMIC DNA]</scope>
    <source>
        <strain evidence="7 8">YIM 133296</strain>
    </source>
</reference>
<evidence type="ECO:0000256" key="3">
    <source>
        <dbReference type="ARBA" id="ARBA00023125"/>
    </source>
</evidence>